<dbReference type="InterPro" id="IPR016181">
    <property type="entry name" value="Acyl_CoA_acyltransferase"/>
</dbReference>
<comment type="caution">
    <text evidence="2">The sequence shown here is derived from an EMBL/GenBank/DDBJ whole genome shotgun (WGS) entry which is preliminary data.</text>
</comment>
<dbReference type="AlphaFoldDB" id="I3E6L7"/>
<dbReference type="EMBL" id="AFEU01000001">
    <property type="protein sequence ID" value="EIJ82138.1"/>
    <property type="molecule type" value="Genomic_DNA"/>
</dbReference>
<dbReference type="GO" id="GO:0016747">
    <property type="term" value="F:acyltransferase activity, transferring groups other than amino-acyl groups"/>
    <property type="evidence" value="ECO:0007669"/>
    <property type="project" value="InterPro"/>
</dbReference>
<dbReference type="PATRIC" id="fig|997296.3.peg.947"/>
<organism evidence="2 3">
    <name type="scientific">Bacillus methanolicus PB1</name>
    <dbReference type="NCBI Taxonomy" id="997296"/>
    <lineage>
        <taxon>Bacteria</taxon>
        <taxon>Bacillati</taxon>
        <taxon>Bacillota</taxon>
        <taxon>Bacilli</taxon>
        <taxon>Bacillales</taxon>
        <taxon>Bacillaceae</taxon>
        <taxon>Bacillus</taxon>
    </lineage>
</organism>
<dbReference type="Proteomes" id="UP000010523">
    <property type="component" value="Unassembled WGS sequence"/>
</dbReference>
<accession>I3E6L7</accession>
<reference evidence="2 3" key="1">
    <citation type="journal article" date="2012" name="Appl. Environ. Microbiol.">
        <title>Genome Sequence of Thermotolerant Bacillus methanolicus: Features and Regulation Related to Methylotrophy and Production of L-Lysine and L-Glutamate from Methanol.</title>
        <authorList>
            <person name="Heggeset T.M."/>
            <person name="Krog A."/>
            <person name="Balzer S."/>
            <person name="Wentzel A."/>
            <person name="Ellingsen T.E."/>
            <person name="Brautaset T."/>
        </authorList>
    </citation>
    <scope>NUCLEOTIDE SEQUENCE [LARGE SCALE GENOMIC DNA]</scope>
    <source>
        <strain evidence="2 3">PB1</strain>
    </source>
</reference>
<sequence>MAGFIKEINILDEDTAKHVLSLQLEAYRIEADLIGTMDIPPLKDSLQELMVCGEEFVGFFEQEELIGATSYKVENGQLDIHRLMVKPGHFRKGIARKLLNYLEKANPEVHEMIVSTGAANLPAVQLYQKLGFKKTGEQKTKEGIFLVQFKKTVLISKKAGKHQ</sequence>
<protein>
    <submittedName>
        <fullName evidence="2">GCN5-related N-acetyltransferase</fullName>
    </submittedName>
</protein>
<dbReference type="RefSeq" id="WP_003350934.1">
    <property type="nucleotide sequence ID" value="NZ_AFEU01000001.1"/>
</dbReference>
<gene>
    <name evidence="2" type="ORF">PB1_04350</name>
</gene>
<keyword evidence="3" id="KW-1185">Reference proteome</keyword>
<dbReference type="InterPro" id="IPR000182">
    <property type="entry name" value="GNAT_dom"/>
</dbReference>
<proteinExistence type="predicted"/>
<dbReference type="STRING" id="997296.PB1_04350"/>
<dbReference type="PROSITE" id="PS51186">
    <property type="entry name" value="GNAT"/>
    <property type="match status" value="1"/>
</dbReference>
<evidence type="ECO:0000259" key="1">
    <source>
        <dbReference type="PROSITE" id="PS51186"/>
    </source>
</evidence>
<dbReference type="Pfam" id="PF13673">
    <property type="entry name" value="Acetyltransf_10"/>
    <property type="match status" value="1"/>
</dbReference>
<feature type="domain" description="N-acetyltransferase" evidence="1">
    <location>
        <begin position="6"/>
        <end position="160"/>
    </location>
</feature>
<dbReference type="CDD" id="cd04301">
    <property type="entry name" value="NAT_SF"/>
    <property type="match status" value="1"/>
</dbReference>
<evidence type="ECO:0000313" key="3">
    <source>
        <dbReference type="Proteomes" id="UP000010523"/>
    </source>
</evidence>
<dbReference type="SUPFAM" id="SSF55729">
    <property type="entry name" value="Acyl-CoA N-acyltransferases (Nat)"/>
    <property type="match status" value="1"/>
</dbReference>
<name>I3E6L7_BACMT</name>
<dbReference type="eggNOG" id="COG0456">
    <property type="taxonomic scope" value="Bacteria"/>
</dbReference>
<evidence type="ECO:0000313" key="2">
    <source>
        <dbReference type="EMBL" id="EIJ82138.1"/>
    </source>
</evidence>
<dbReference type="Gene3D" id="3.40.630.30">
    <property type="match status" value="1"/>
</dbReference>
<keyword evidence="2" id="KW-0808">Transferase</keyword>